<keyword evidence="3" id="KW-0808">Transferase</keyword>
<dbReference type="RefSeq" id="WP_091274728.1">
    <property type="nucleotide sequence ID" value="NZ_FMCW01000001.1"/>
</dbReference>
<evidence type="ECO:0000259" key="7">
    <source>
        <dbReference type="PROSITE" id="PS50011"/>
    </source>
</evidence>
<evidence type="ECO:0000256" key="2">
    <source>
        <dbReference type="ARBA" id="ARBA00022527"/>
    </source>
</evidence>
<keyword evidence="4" id="KW-0547">Nucleotide-binding</keyword>
<dbReference type="PANTHER" id="PTHR43289">
    <property type="entry name" value="MITOGEN-ACTIVATED PROTEIN KINASE KINASE KINASE 20-RELATED"/>
    <property type="match status" value="1"/>
</dbReference>
<dbReference type="SMART" id="SM00220">
    <property type="entry name" value="S_TKc"/>
    <property type="match status" value="1"/>
</dbReference>
<reference evidence="8 9" key="1">
    <citation type="submission" date="2016-06" db="EMBL/GenBank/DDBJ databases">
        <authorList>
            <person name="Kjaerup R.B."/>
            <person name="Dalgaard T.S."/>
            <person name="Juul-Madsen H.R."/>
        </authorList>
    </citation>
    <scope>NUCLEOTIDE SEQUENCE [LARGE SCALE GENOMIC DNA]</scope>
    <source>
        <strain evidence="8 9">DSM 45626</strain>
    </source>
</reference>
<dbReference type="GO" id="GO:0004674">
    <property type="term" value="F:protein serine/threonine kinase activity"/>
    <property type="evidence" value="ECO:0007669"/>
    <property type="project" value="UniProtKB-KW"/>
</dbReference>
<feature type="domain" description="Protein kinase" evidence="7">
    <location>
        <begin position="546"/>
        <end position="818"/>
    </location>
</feature>
<dbReference type="SUPFAM" id="SSF56112">
    <property type="entry name" value="Protein kinase-like (PK-like)"/>
    <property type="match status" value="1"/>
</dbReference>
<dbReference type="PANTHER" id="PTHR43289:SF6">
    <property type="entry name" value="SERINE_THREONINE-PROTEIN KINASE NEKL-3"/>
    <property type="match status" value="1"/>
</dbReference>
<dbReference type="EC" id="2.7.11.1" evidence="1"/>
<dbReference type="CDD" id="cd14014">
    <property type="entry name" value="STKc_PknB_like"/>
    <property type="match status" value="1"/>
</dbReference>
<evidence type="ECO:0000256" key="4">
    <source>
        <dbReference type="ARBA" id="ARBA00022741"/>
    </source>
</evidence>
<dbReference type="InterPro" id="IPR008271">
    <property type="entry name" value="Ser/Thr_kinase_AS"/>
</dbReference>
<dbReference type="AlphaFoldDB" id="A0A1C4TW45"/>
<dbReference type="Gene3D" id="1.10.510.10">
    <property type="entry name" value="Transferase(Phosphotransferase) domain 1"/>
    <property type="match status" value="1"/>
</dbReference>
<dbReference type="PROSITE" id="PS00108">
    <property type="entry name" value="PROTEIN_KINASE_ST"/>
    <property type="match status" value="1"/>
</dbReference>
<dbReference type="InterPro" id="IPR011009">
    <property type="entry name" value="Kinase-like_dom_sf"/>
</dbReference>
<dbReference type="Gene3D" id="3.40.50.300">
    <property type="entry name" value="P-loop containing nucleotide triphosphate hydrolases"/>
    <property type="match status" value="1"/>
</dbReference>
<dbReference type="Pfam" id="PF00069">
    <property type="entry name" value="Pkinase"/>
    <property type="match status" value="2"/>
</dbReference>
<name>A0A1C4TW45_9ACTN</name>
<dbReference type="SUPFAM" id="SSF52540">
    <property type="entry name" value="P-loop containing nucleoside triphosphate hydrolases"/>
    <property type="match status" value="1"/>
</dbReference>
<dbReference type="InterPro" id="IPR027417">
    <property type="entry name" value="P-loop_NTPase"/>
</dbReference>
<dbReference type="PROSITE" id="PS50011">
    <property type="entry name" value="PROTEIN_KINASE_DOM"/>
    <property type="match status" value="1"/>
</dbReference>
<proteinExistence type="predicted"/>
<dbReference type="Proteomes" id="UP000199375">
    <property type="component" value="Unassembled WGS sequence"/>
</dbReference>
<gene>
    <name evidence="8" type="ORF">GA0070558_10158</name>
</gene>
<keyword evidence="2 8" id="KW-0723">Serine/threonine-protein kinase</keyword>
<keyword evidence="5 8" id="KW-0418">Kinase</keyword>
<evidence type="ECO:0000313" key="8">
    <source>
        <dbReference type="EMBL" id="SCE63661.1"/>
    </source>
</evidence>
<dbReference type="EMBL" id="FMCW01000001">
    <property type="protein sequence ID" value="SCE63661.1"/>
    <property type="molecule type" value="Genomic_DNA"/>
</dbReference>
<organism evidence="8 9">
    <name type="scientific">Micromonospora haikouensis</name>
    <dbReference type="NCBI Taxonomy" id="686309"/>
    <lineage>
        <taxon>Bacteria</taxon>
        <taxon>Bacillati</taxon>
        <taxon>Actinomycetota</taxon>
        <taxon>Actinomycetes</taxon>
        <taxon>Micromonosporales</taxon>
        <taxon>Micromonosporaceae</taxon>
        <taxon>Micromonospora</taxon>
    </lineage>
</organism>
<evidence type="ECO:0000313" key="9">
    <source>
        <dbReference type="Proteomes" id="UP000199375"/>
    </source>
</evidence>
<dbReference type="GO" id="GO:0005524">
    <property type="term" value="F:ATP binding"/>
    <property type="evidence" value="ECO:0007669"/>
    <property type="project" value="UniProtKB-KW"/>
</dbReference>
<keyword evidence="6" id="KW-0067">ATP-binding</keyword>
<protein>
    <recommendedName>
        <fullName evidence="1">non-specific serine/threonine protein kinase</fullName>
        <ecNumber evidence="1">2.7.11.1</ecNumber>
    </recommendedName>
</protein>
<dbReference type="InterPro" id="IPR000719">
    <property type="entry name" value="Prot_kinase_dom"/>
</dbReference>
<evidence type="ECO:0000256" key="5">
    <source>
        <dbReference type="ARBA" id="ARBA00022777"/>
    </source>
</evidence>
<evidence type="ECO:0000256" key="6">
    <source>
        <dbReference type="ARBA" id="ARBA00022840"/>
    </source>
</evidence>
<evidence type="ECO:0000256" key="3">
    <source>
        <dbReference type="ARBA" id="ARBA00022679"/>
    </source>
</evidence>
<accession>A0A1C4TW45</accession>
<sequence length="818" mass="91175">MPIKSSILETFIGGNRVKKDIAAALAAGGLSIEYVHTTNNPKVWGYFTKLSDQLQATLGETREVLVLVAEYDLLHASEIDNATRIIQAKGARLSRSVSIIITDDRRTGDKVREISDESGTLFVGFSLDRIRKCKPHGDQDFRALLQAQSYARDLYDLPGAVTKTQDFFGRRRLLERLRQEITSGTGHQGIFGLRKIGKTSLVNRLAQLVREDGRCFVAQIDLQRAAAIRPDSNYILWSIGQAIYDSHRHVRDVRGYRLFGQYGLFSDISHTDTVCELFDHDLNLLISQRRRKVAVFLDEIERILPPGATSAVQKSFVKVWRILRGLDQQFPGRLSFIISGTNPKCVEDSKVGEDDNPVYNYFTREYLKPLRREEAYDLLTTIGGRIGLQWDTPSLAASYAQTGGHPALLRALGSAAHNKNMNRHQATRVLEQDVRLLAQDLLIERSSLLAQLVSTLKDEYRDEYYLLTLLAEGKVHEFAEWARIVPGDVAHLVGYGICRDPHTTPSLCIDLLQTYLQRQLGSANRPARPSQYSNRLDPGDKVGDYTVLHSVGSPGGFATVYKAQEEGTEKFVALKVVRNGKLSTVQRELDILQTLNHPNIVRIIDAGSVQTGDPYIAMEYIEGPTLRNFCEASTRPSEHMLLKWSVALLEALERMHPRPAAVDDLRKRHDELDGDVAQAIFEAQHGVVHRDIKPANIILSTNRGPILIDFNLSVRAGAPVETVSATPHYLPPGFIIGNWTHEVDLYQLGVTLLQLAAGAEIGKATIADLKLTAAQLLSGRTFGLVDRLLAFQKPNGYRLTGDALRDARTALNLVSRNS</sequence>
<evidence type="ECO:0000256" key="1">
    <source>
        <dbReference type="ARBA" id="ARBA00012513"/>
    </source>
</evidence>